<protein>
    <recommendedName>
        <fullName evidence="2">Epoxide hydrolase N-terminal domain-containing protein</fullName>
    </recommendedName>
</protein>
<gene>
    <name evidence="3" type="ORF">GGE66_000279</name>
</gene>
<sequence length="110" mass="12131">MTDLEKTRRSVASSILPTPTRRQLLAATAAAGVISLLPRMLRAAVPSDTIRPFRADIPDEQLADLRRRILAARWPDKETVADQSQGVPLATMRDLAIGRQTTTGARERRS</sequence>
<dbReference type="Gene3D" id="3.40.50.1820">
    <property type="entry name" value="alpha/beta hydrolase"/>
    <property type="match status" value="1"/>
</dbReference>
<accession>A0A7W9ZMD9</accession>
<dbReference type="Pfam" id="PF06441">
    <property type="entry name" value="EHN"/>
    <property type="match status" value="1"/>
</dbReference>
<evidence type="ECO:0000256" key="1">
    <source>
        <dbReference type="SAM" id="MobiDB-lite"/>
    </source>
</evidence>
<proteinExistence type="predicted"/>
<comment type="caution">
    <text evidence="3">The sequence shown here is derived from an EMBL/GenBank/DDBJ whole genome shotgun (WGS) entry which is preliminary data.</text>
</comment>
<dbReference type="AlphaFoldDB" id="A0A7W9ZMD9"/>
<dbReference type="Proteomes" id="UP000517187">
    <property type="component" value="Unassembled WGS sequence"/>
</dbReference>
<dbReference type="InterPro" id="IPR029058">
    <property type="entry name" value="AB_hydrolase_fold"/>
</dbReference>
<organism evidence="3 4">
    <name type="scientific">Rhizobium leguminosarum</name>
    <dbReference type="NCBI Taxonomy" id="384"/>
    <lineage>
        <taxon>Bacteria</taxon>
        <taxon>Pseudomonadati</taxon>
        <taxon>Pseudomonadota</taxon>
        <taxon>Alphaproteobacteria</taxon>
        <taxon>Hyphomicrobiales</taxon>
        <taxon>Rhizobiaceae</taxon>
        <taxon>Rhizobium/Agrobacterium group</taxon>
        <taxon>Rhizobium</taxon>
    </lineage>
</organism>
<name>A0A7W9ZMD9_RHILE</name>
<dbReference type="SUPFAM" id="SSF53474">
    <property type="entry name" value="alpha/beta-Hydrolases"/>
    <property type="match status" value="1"/>
</dbReference>
<reference evidence="3 4" key="1">
    <citation type="submission" date="2020-08" db="EMBL/GenBank/DDBJ databases">
        <title>Genomic Encyclopedia of Type Strains, Phase IV (KMG-V): Genome sequencing to study the core and pangenomes of soil and plant-associated prokaryotes.</title>
        <authorList>
            <person name="Whitman W."/>
        </authorList>
    </citation>
    <scope>NUCLEOTIDE SEQUENCE [LARGE SCALE GENOMIC DNA]</scope>
    <source>
        <strain evidence="3 4">SEMIA 4011</strain>
    </source>
</reference>
<dbReference type="InterPro" id="IPR006311">
    <property type="entry name" value="TAT_signal"/>
</dbReference>
<feature type="region of interest" description="Disordered" evidence="1">
    <location>
        <begin position="80"/>
        <end position="110"/>
    </location>
</feature>
<dbReference type="EMBL" id="JACIIJ010000001">
    <property type="protein sequence ID" value="MBB6219335.1"/>
    <property type="molecule type" value="Genomic_DNA"/>
</dbReference>
<evidence type="ECO:0000313" key="3">
    <source>
        <dbReference type="EMBL" id="MBB6219335.1"/>
    </source>
</evidence>
<dbReference type="PROSITE" id="PS51318">
    <property type="entry name" value="TAT"/>
    <property type="match status" value="1"/>
</dbReference>
<evidence type="ECO:0000313" key="4">
    <source>
        <dbReference type="Proteomes" id="UP000517187"/>
    </source>
</evidence>
<evidence type="ECO:0000259" key="2">
    <source>
        <dbReference type="Pfam" id="PF06441"/>
    </source>
</evidence>
<feature type="domain" description="Epoxide hydrolase N-terminal" evidence="2">
    <location>
        <begin position="50"/>
        <end position="96"/>
    </location>
</feature>
<dbReference type="InterPro" id="IPR010497">
    <property type="entry name" value="Epoxide_hydro_N"/>
</dbReference>